<protein>
    <submittedName>
        <fullName evidence="8">Putative membrane protein</fullName>
    </submittedName>
</protein>
<evidence type="ECO:0000259" key="7">
    <source>
        <dbReference type="Pfam" id="PF12696"/>
    </source>
</evidence>
<dbReference type="PANTHER" id="PTHR37937:SF1">
    <property type="entry name" value="CONJUGATIVE TRANSFER: DNA TRANSPORT"/>
    <property type="match status" value="1"/>
</dbReference>
<dbReference type="CDD" id="cd01127">
    <property type="entry name" value="TrwB_TraG_TraD_VirD4"/>
    <property type="match status" value="1"/>
</dbReference>
<evidence type="ECO:0000256" key="1">
    <source>
        <dbReference type="ARBA" id="ARBA00004651"/>
    </source>
</evidence>
<sequence>MNPRGPGVDDDLVNLGLILIAAVGFIAAILRLAGSVAAWLSGAEHPNGGWEAGFRVLRTPGDPASALDAPGLAAWMYWLVLVLMVAAVVALVLVVWRRIGTIKHTTSHDPRRLAGIATGRDVRAVASPKALRQRGRTLRPSLDRPEPSDIGYLLGRSRRHGLWASVEDSILLLGPPRSGKGLHVVINAILDAPGAVITTSTRPDNIAVTLTERQRRGPIAVFDPQRLAEGLPAGLRWSPVRGCEDPLTAMIRATGLASATGLSTGGVESGGFWEGKTRTALQALLHAAALDGRSPRELFGWTLSPSAAADAVAILSSSSKAAQGWADSLESMIHSDPRTRDSIWMGVSLALSCLADPRVLDAVSPRQGEHFDPVEFLTNNGTLYLLATGAGAGASWSLVAAFIEDLVETARHLAAASPGARLDPPLLMALDEIGNLSPLPSLPVLMAEGGGTGITTMPVLQSLSQARDKWGDHAAGAIWDASIVKVILGGTSSARDLQDLSALIGERDERTDTISVGDYGSRSLQRSTRRAPVMPPETIRTLPFGTALVLLRSAPPIVTDLRPWTGRPEARRLHKDLTEVEATLRRR</sequence>
<dbReference type="InterPro" id="IPR027417">
    <property type="entry name" value="P-loop_NTPase"/>
</dbReference>
<accession>A0A2P2C825</accession>
<feature type="transmembrane region" description="Helical" evidence="6">
    <location>
        <begin position="75"/>
        <end position="96"/>
    </location>
</feature>
<dbReference type="Gene3D" id="3.40.50.300">
    <property type="entry name" value="P-loop containing nucleotide triphosphate hydrolases"/>
    <property type="match status" value="1"/>
</dbReference>
<dbReference type="GO" id="GO:0005886">
    <property type="term" value="C:plasma membrane"/>
    <property type="evidence" value="ECO:0007669"/>
    <property type="project" value="UniProtKB-SubCell"/>
</dbReference>
<reference evidence="8" key="1">
    <citation type="submission" date="2015-08" db="EMBL/GenBank/DDBJ databases">
        <authorList>
            <person name="Babu N.S."/>
            <person name="Beckwith C.J."/>
            <person name="Beseler K.G."/>
            <person name="Brison A."/>
            <person name="Carone J.V."/>
            <person name="Caskin T.P."/>
            <person name="Diamond M."/>
            <person name="Durham M.E."/>
            <person name="Foxe J.M."/>
            <person name="Go M."/>
            <person name="Henderson B.A."/>
            <person name="Jones I.B."/>
            <person name="McGettigan J.A."/>
            <person name="Micheletti S.J."/>
            <person name="Nasrallah M.E."/>
            <person name="Ortiz D."/>
            <person name="Piller C.R."/>
            <person name="Privatt S.R."/>
            <person name="Schneider S.L."/>
            <person name="Sharp S."/>
            <person name="Smith T.C."/>
            <person name="Stanton J.D."/>
            <person name="Ullery H.E."/>
            <person name="Wilson R.J."/>
            <person name="Serrano M.G."/>
            <person name="Buck G."/>
            <person name="Lee V."/>
            <person name="Wang Y."/>
            <person name="Carvalho R."/>
            <person name="Voegtly L."/>
            <person name="Shi R."/>
            <person name="Duckworth R."/>
            <person name="Johnson A."/>
            <person name="Loviza R."/>
            <person name="Walstead R."/>
            <person name="Shah Z."/>
            <person name="Kiflezghi M."/>
            <person name="Wade K."/>
            <person name="Ball S.L."/>
            <person name="Bradley K.W."/>
            <person name="Asai D.J."/>
            <person name="Bowman C.A."/>
            <person name="Russell D.A."/>
            <person name="Pope W.H."/>
            <person name="Jacobs-Sera D."/>
            <person name="Hendrix R.W."/>
            <person name="Hatfull G.F."/>
        </authorList>
    </citation>
    <scope>NUCLEOTIDE SEQUENCE</scope>
</reference>
<organism evidence="8">
    <name type="scientific">metagenome</name>
    <dbReference type="NCBI Taxonomy" id="256318"/>
    <lineage>
        <taxon>unclassified sequences</taxon>
        <taxon>metagenomes</taxon>
    </lineage>
</organism>
<keyword evidence="2" id="KW-1003">Cell membrane</keyword>
<dbReference type="Pfam" id="PF12696">
    <property type="entry name" value="TraG-D_C"/>
    <property type="match status" value="1"/>
</dbReference>
<dbReference type="InterPro" id="IPR051539">
    <property type="entry name" value="T4SS-coupling_protein"/>
</dbReference>
<evidence type="ECO:0000256" key="4">
    <source>
        <dbReference type="ARBA" id="ARBA00022989"/>
    </source>
</evidence>
<evidence type="ECO:0000313" key="8">
    <source>
        <dbReference type="EMBL" id="CUR58153.1"/>
    </source>
</evidence>
<comment type="subcellular location">
    <subcellularLocation>
        <location evidence="1">Cell membrane</location>
        <topology evidence="1">Multi-pass membrane protein</topology>
    </subcellularLocation>
</comment>
<evidence type="ECO:0000256" key="3">
    <source>
        <dbReference type="ARBA" id="ARBA00022692"/>
    </source>
</evidence>
<feature type="domain" description="TraD/TraG TraM recognition site" evidence="7">
    <location>
        <begin position="425"/>
        <end position="543"/>
    </location>
</feature>
<evidence type="ECO:0000256" key="5">
    <source>
        <dbReference type="ARBA" id="ARBA00023136"/>
    </source>
</evidence>
<evidence type="ECO:0000256" key="2">
    <source>
        <dbReference type="ARBA" id="ARBA00022475"/>
    </source>
</evidence>
<dbReference type="InterPro" id="IPR032689">
    <property type="entry name" value="TraG-D_C"/>
</dbReference>
<dbReference type="AlphaFoldDB" id="A0A2P2C825"/>
<keyword evidence="4 6" id="KW-1133">Transmembrane helix</keyword>
<evidence type="ECO:0000256" key="6">
    <source>
        <dbReference type="SAM" id="Phobius"/>
    </source>
</evidence>
<gene>
    <name evidence="8" type="ORF">NOCA2480130</name>
</gene>
<keyword evidence="5 6" id="KW-0472">Membrane</keyword>
<name>A0A2P2C825_9ZZZZ</name>
<dbReference type="PANTHER" id="PTHR37937">
    <property type="entry name" value="CONJUGATIVE TRANSFER: DNA TRANSPORT"/>
    <property type="match status" value="1"/>
</dbReference>
<keyword evidence="3 6" id="KW-0812">Transmembrane</keyword>
<dbReference type="SUPFAM" id="SSF52540">
    <property type="entry name" value="P-loop containing nucleoside triphosphate hydrolases"/>
    <property type="match status" value="1"/>
</dbReference>
<dbReference type="EMBL" id="CZKA01000043">
    <property type="protein sequence ID" value="CUR58153.1"/>
    <property type="molecule type" value="Genomic_DNA"/>
</dbReference>
<feature type="transmembrane region" description="Helical" evidence="6">
    <location>
        <begin position="12"/>
        <end position="40"/>
    </location>
</feature>
<proteinExistence type="predicted"/>